<keyword evidence="1" id="KW-0732">Signal</keyword>
<evidence type="ECO:0000313" key="4">
    <source>
        <dbReference type="Proteomes" id="UP001574170"/>
    </source>
</evidence>
<dbReference type="Gene3D" id="3.20.20.80">
    <property type="entry name" value="Glycosidases"/>
    <property type="match status" value="1"/>
</dbReference>
<protein>
    <submittedName>
        <fullName evidence="3">Family 10 glycosylhydrolase</fullName>
    </submittedName>
</protein>
<dbReference type="PANTHER" id="PTHR43405">
    <property type="entry name" value="GLYCOSYL HYDROLASE DIGH"/>
    <property type="match status" value="1"/>
</dbReference>
<proteinExistence type="predicted"/>
<dbReference type="InterPro" id="IPR017853">
    <property type="entry name" value="GH"/>
</dbReference>
<dbReference type="InterPro" id="IPR052177">
    <property type="entry name" value="Divisome_Glycosyl_Hydrolase"/>
</dbReference>
<dbReference type="Proteomes" id="UP001574170">
    <property type="component" value="Unassembled WGS sequence"/>
</dbReference>
<name>A0ABV4TJ47_9FLAO</name>
<dbReference type="EMBL" id="JBCFQK010000003">
    <property type="protein sequence ID" value="MFA9193430.1"/>
    <property type="molecule type" value="Genomic_DNA"/>
</dbReference>
<dbReference type="Pfam" id="PF02638">
    <property type="entry name" value="GHL10"/>
    <property type="match status" value="1"/>
</dbReference>
<gene>
    <name evidence="3" type="ORF">AAGV33_03360</name>
</gene>
<dbReference type="PANTHER" id="PTHR43405:SF1">
    <property type="entry name" value="GLYCOSYL HYDROLASE DIGH"/>
    <property type="match status" value="1"/>
</dbReference>
<evidence type="ECO:0000313" key="3">
    <source>
        <dbReference type="EMBL" id="MFA9193430.1"/>
    </source>
</evidence>
<comment type="caution">
    <text evidence="3">The sequence shown here is derived from an EMBL/GenBank/DDBJ whole genome shotgun (WGS) entry which is preliminary data.</text>
</comment>
<accession>A0ABV4TJ47</accession>
<reference evidence="3 4" key="1">
    <citation type="submission" date="2024-04" db="EMBL/GenBank/DDBJ databases">
        <title>New Clade of Flavobacterium.</title>
        <authorList>
            <person name="Matos L."/>
            <person name="Proenca D.N."/>
            <person name="Fransisco R.M."/>
            <person name="Chung A.P."/>
            <person name="Maccario L."/>
            <person name="Sorensen S.J."/>
            <person name="Morais P.V."/>
        </authorList>
    </citation>
    <scope>NUCLEOTIDE SEQUENCE [LARGE SCALE GENOMIC DNA]</scope>
    <source>
        <strain evidence="3 4">FBOR7N2.3</strain>
    </source>
</reference>
<dbReference type="InterPro" id="IPR003790">
    <property type="entry name" value="GHL10"/>
</dbReference>
<feature type="domain" description="Glycosyl hydrolase-like 10" evidence="2">
    <location>
        <begin position="63"/>
        <end position="380"/>
    </location>
</feature>
<organism evidence="3 4">
    <name type="scientific">Flavobacterium magnesitis</name>
    <dbReference type="NCBI Taxonomy" id="3138077"/>
    <lineage>
        <taxon>Bacteria</taxon>
        <taxon>Pseudomonadati</taxon>
        <taxon>Bacteroidota</taxon>
        <taxon>Flavobacteriia</taxon>
        <taxon>Flavobacteriales</taxon>
        <taxon>Flavobacteriaceae</taxon>
        <taxon>Flavobacterium</taxon>
    </lineage>
</organism>
<evidence type="ECO:0000259" key="2">
    <source>
        <dbReference type="Pfam" id="PF02638"/>
    </source>
</evidence>
<evidence type="ECO:0000256" key="1">
    <source>
        <dbReference type="ARBA" id="ARBA00022729"/>
    </source>
</evidence>
<dbReference type="SUPFAM" id="SSF51445">
    <property type="entry name" value="(Trans)glycosidases"/>
    <property type="match status" value="1"/>
</dbReference>
<dbReference type="RefSeq" id="WP_373390535.1">
    <property type="nucleotide sequence ID" value="NZ_JBCFQJ010000005.1"/>
</dbReference>
<keyword evidence="4" id="KW-1185">Reference proteome</keyword>
<sequence>MPIASRKLMLIYLGNFTKKTIFGSNKIHHSMNPKNPIFLFVSVFLLSFGYSQAQLKTSNPKNEFRAVWIATVANIDWPISNTDAVEKQKADFIEILDTYKKLNYNVVIVQIRSAGDAMYPTNLAPWSKYLTGKQGLAPYPFYDPLDWMITQAHDRGFEFHAWLNPYRATMDLNTTALSRTHDVIKHPEWMIKHGVKYYYNPALPEVQTHLINIVDEVVTKYDIDAIHFDDYFYPYRIKGEEFNDYASFRKYGKGMSVEDWRRDNVNVYLKNTNAAIKKLKPWVQFGISPFGVWRNKSVDPRGSDTQAGQTNYDDLYADPMAWMEGGYIDYLLPQLYWSIEHKTASYAKLSKWWSENTKNVALYIGNGTYKINNDSDKKWSNPNEIPNQIDLTRRYDNINGNAFFSAKWFINKNKAVTQLLQENQYRYPALPYVVPNSRQEVKDTPNVTNINNQSENTEITLRFPTQSKIRYVMVYGTTNKNLININDPSQIIDKIAFKETKDSIAISIPKLYLEKHNNCALTFVDYFGNESQATLLKANNQNLSTNESR</sequence>